<keyword evidence="2" id="KW-0812">Transmembrane</keyword>
<feature type="compositionally biased region" description="Polar residues" evidence="1">
    <location>
        <begin position="39"/>
        <end position="49"/>
    </location>
</feature>
<feature type="compositionally biased region" description="Polar residues" evidence="1">
    <location>
        <begin position="56"/>
        <end position="66"/>
    </location>
</feature>
<evidence type="ECO:0000313" key="3">
    <source>
        <dbReference type="EMBL" id="OCH83992.1"/>
    </source>
</evidence>
<keyword evidence="2" id="KW-1133">Transmembrane helix</keyword>
<gene>
    <name evidence="3" type="ORF">OBBRIDRAFT_459015</name>
</gene>
<evidence type="ECO:0000313" key="4">
    <source>
        <dbReference type="Proteomes" id="UP000250043"/>
    </source>
</evidence>
<feature type="transmembrane region" description="Helical" evidence="2">
    <location>
        <begin position="6"/>
        <end position="26"/>
    </location>
</feature>
<evidence type="ECO:0008006" key="5">
    <source>
        <dbReference type="Google" id="ProtNLM"/>
    </source>
</evidence>
<name>A0A8E2ANS0_9APHY</name>
<evidence type="ECO:0000256" key="1">
    <source>
        <dbReference type="SAM" id="MobiDB-lite"/>
    </source>
</evidence>
<keyword evidence="4" id="KW-1185">Reference proteome</keyword>
<dbReference type="Proteomes" id="UP000250043">
    <property type="component" value="Unassembled WGS sequence"/>
</dbReference>
<keyword evidence="2" id="KW-0472">Membrane</keyword>
<evidence type="ECO:0000256" key="2">
    <source>
        <dbReference type="SAM" id="Phobius"/>
    </source>
</evidence>
<sequence length="153" mass="16010">MRYPLAIIITIVGGIAVTVALAYATTCWRRLRGRPKNAAGSSAALTQPHTHARGSTGVQGSTQSAPNHGPASGVRPMAPILPTASYQASSAADMYTLPSTSHSAGNLDTNMPDAHHTTPSAQAPMIQLAPSDEARLQPQVRQVHSLVEEVPRS</sequence>
<reference evidence="3 4" key="1">
    <citation type="submission" date="2016-07" db="EMBL/GenBank/DDBJ databases">
        <title>Draft genome of the white-rot fungus Obba rivulosa 3A-2.</title>
        <authorList>
            <consortium name="DOE Joint Genome Institute"/>
            <person name="Miettinen O."/>
            <person name="Riley R."/>
            <person name="Acob R."/>
            <person name="Barry K."/>
            <person name="Cullen D."/>
            <person name="De Vries R."/>
            <person name="Hainaut M."/>
            <person name="Hatakka A."/>
            <person name="Henrissat B."/>
            <person name="Hilden K."/>
            <person name="Kuo R."/>
            <person name="Labutti K."/>
            <person name="Lipzen A."/>
            <person name="Makela M.R."/>
            <person name="Sandor L."/>
            <person name="Spatafora J.W."/>
            <person name="Grigoriev I.V."/>
            <person name="Hibbett D.S."/>
        </authorList>
    </citation>
    <scope>NUCLEOTIDE SEQUENCE [LARGE SCALE GENOMIC DNA]</scope>
    <source>
        <strain evidence="3 4">3A-2</strain>
    </source>
</reference>
<dbReference type="AlphaFoldDB" id="A0A8E2ANS0"/>
<feature type="region of interest" description="Disordered" evidence="1">
    <location>
        <begin position="38"/>
        <end position="80"/>
    </location>
</feature>
<proteinExistence type="predicted"/>
<organism evidence="3 4">
    <name type="scientific">Obba rivulosa</name>
    <dbReference type="NCBI Taxonomy" id="1052685"/>
    <lineage>
        <taxon>Eukaryota</taxon>
        <taxon>Fungi</taxon>
        <taxon>Dikarya</taxon>
        <taxon>Basidiomycota</taxon>
        <taxon>Agaricomycotina</taxon>
        <taxon>Agaricomycetes</taxon>
        <taxon>Polyporales</taxon>
        <taxon>Gelatoporiaceae</taxon>
        <taxon>Obba</taxon>
    </lineage>
</organism>
<dbReference type="EMBL" id="KV722745">
    <property type="protein sequence ID" value="OCH83992.1"/>
    <property type="molecule type" value="Genomic_DNA"/>
</dbReference>
<accession>A0A8E2ANS0</accession>
<protein>
    <recommendedName>
        <fullName evidence="5">Transmembrane protein</fullName>
    </recommendedName>
</protein>